<dbReference type="RefSeq" id="WP_072319401.1">
    <property type="nucleotide sequence ID" value="NZ_FPJE01000041.1"/>
</dbReference>
<evidence type="ECO:0000256" key="1">
    <source>
        <dbReference type="SAM" id="Coils"/>
    </source>
</evidence>
<dbReference type="AlphaFoldDB" id="A0A1K1RYF4"/>
<organism evidence="2 3">
    <name type="scientific">Sinomicrobium oceani</name>
    <dbReference type="NCBI Taxonomy" id="1150368"/>
    <lineage>
        <taxon>Bacteria</taxon>
        <taxon>Pseudomonadati</taxon>
        <taxon>Bacteroidota</taxon>
        <taxon>Flavobacteriia</taxon>
        <taxon>Flavobacteriales</taxon>
        <taxon>Flavobacteriaceae</taxon>
        <taxon>Sinomicrobium</taxon>
    </lineage>
</organism>
<keyword evidence="1" id="KW-0175">Coiled coil</keyword>
<dbReference type="STRING" id="1150368.SAMN02927921_04183"/>
<evidence type="ECO:0000313" key="3">
    <source>
        <dbReference type="Proteomes" id="UP000182248"/>
    </source>
</evidence>
<sequence>MKQKLRFLTICVLFSGLTGYTQNYTGYFRTPQGNTDYHHFTRNNSGAPVYINQEGTGPILRLSSGTYTANQGVRFTVENDGKVGIGTTAPEEMLDVEGNLRLGGSGGTLISPRLFVTDLNPGATNEAAGIRGRNMGHFVVDIYGNDAKDAFAVRTDRNYDGTLDHIPFIVNNAGRVGINTTNPDAELSVNGHIHTKEVKVDLDGWSDFVFEEDYDLPTLEEVEAHIKEKGHLKDIPGAREVKENGVLLGEMDAKLLQKIEELTLYAIQQQKMMDIQQKQIETILEENQQLRKEIDALKKP</sequence>
<dbReference type="EMBL" id="FPJE01000041">
    <property type="protein sequence ID" value="SFW76994.1"/>
    <property type="molecule type" value="Genomic_DNA"/>
</dbReference>
<gene>
    <name evidence="2" type="ORF">SAMN02927921_04183</name>
</gene>
<name>A0A1K1RYF4_9FLAO</name>
<evidence type="ECO:0008006" key="4">
    <source>
        <dbReference type="Google" id="ProtNLM"/>
    </source>
</evidence>
<dbReference type="OrthoDB" id="9808753at2"/>
<accession>A0A1K1RYF4</accession>
<reference evidence="2 3" key="1">
    <citation type="submission" date="2016-11" db="EMBL/GenBank/DDBJ databases">
        <authorList>
            <person name="Jaros S."/>
            <person name="Januszkiewicz K."/>
            <person name="Wedrychowicz H."/>
        </authorList>
    </citation>
    <scope>NUCLEOTIDE SEQUENCE [LARGE SCALE GENOMIC DNA]</scope>
    <source>
        <strain evidence="2 3">CGMCC 1.12145</strain>
    </source>
</reference>
<keyword evidence="3" id="KW-1185">Reference proteome</keyword>
<dbReference type="Proteomes" id="UP000182248">
    <property type="component" value="Unassembled WGS sequence"/>
</dbReference>
<evidence type="ECO:0000313" key="2">
    <source>
        <dbReference type="EMBL" id="SFW76994.1"/>
    </source>
</evidence>
<protein>
    <recommendedName>
        <fullName evidence="4">Chaperone of endosialidase</fullName>
    </recommendedName>
</protein>
<feature type="coiled-coil region" evidence="1">
    <location>
        <begin position="273"/>
        <end position="300"/>
    </location>
</feature>
<proteinExistence type="predicted"/>